<evidence type="ECO:0000256" key="5">
    <source>
        <dbReference type="ARBA" id="ARBA00023004"/>
    </source>
</evidence>
<keyword evidence="5" id="KW-0408">Iron</keyword>
<dbReference type="Pfam" id="PF00730">
    <property type="entry name" value="HhH-GPD"/>
    <property type="match status" value="1"/>
</dbReference>
<dbReference type="InterPro" id="IPR011257">
    <property type="entry name" value="DNA_glycosylase"/>
</dbReference>
<protein>
    <submittedName>
        <fullName evidence="10">Endonuclease III domain-containing protein</fullName>
        <ecNumber evidence="10">4.2.99.18</ecNumber>
    </submittedName>
</protein>
<evidence type="ECO:0000256" key="2">
    <source>
        <dbReference type="ARBA" id="ARBA00022723"/>
    </source>
</evidence>
<keyword evidence="7" id="KW-0326">Glycosidase</keyword>
<dbReference type="PANTHER" id="PTHR10359:SF18">
    <property type="entry name" value="ENDONUCLEASE III"/>
    <property type="match status" value="1"/>
</dbReference>
<feature type="region of interest" description="Disordered" evidence="8">
    <location>
        <begin position="1"/>
        <end position="25"/>
    </location>
</feature>
<reference evidence="10 11" key="1">
    <citation type="submission" date="2024-12" db="EMBL/GenBank/DDBJ databases">
        <authorList>
            <person name="Lee Y."/>
        </authorList>
    </citation>
    <scope>NUCLEOTIDE SEQUENCE [LARGE SCALE GENOMIC DNA]</scope>
    <source>
        <strain evidence="10 11">03SUJ4</strain>
    </source>
</reference>
<gene>
    <name evidence="10" type="primary">nth</name>
    <name evidence="10" type="ORF">ACK2TP_16420</name>
</gene>
<evidence type="ECO:0000256" key="7">
    <source>
        <dbReference type="ARBA" id="ARBA00023295"/>
    </source>
</evidence>
<dbReference type="InterPro" id="IPR003265">
    <property type="entry name" value="HhH-GPD_domain"/>
</dbReference>
<dbReference type="SMART" id="SM00478">
    <property type="entry name" value="ENDO3c"/>
    <property type="match status" value="1"/>
</dbReference>
<feature type="domain" description="HhH-GPD" evidence="9">
    <location>
        <begin position="67"/>
        <end position="241"/>
    </location>
</feature>
<organism evidence="10 11">
    <name type="scientific">Terriglobus aquaticus</name>
    <dbReference type="NCBI Taxonomy" id="940139"/>
    <lineage>
        <taxon>Bacteria</taxon>
        <taxon>Pseudomonadati</taxon>
        <taxon>Acidobacteriota</taxon>
        <taxon>Terriglobia</taxon>
        <taxon>Terriglobales</taxon>
        <taxon>Acidobacteriaceae</taxon>
        <taxon>Terriglobus</taxon>
    </lineage>
</organism>
<keyword evidence="10" id="KW-0540">Nuclease</keyword>
<keyword evidence="4" id="KW-0378">Hydrolase</keyword>
<comment type="caution">
    <text evidence="10">The sequence shown here is derived from an EMBL/GenBank/DDBJ whole genome shotgun (WGS) entry which is preliminary data.</text>
</comment>
<evidence type="ECO:0000256" key="8">
    <source>
        <dbReference type="SAM" id="MobiDB-lite"/>
    </source>
</evidence>
<evidence type="ECO:0000259" key="9">
    <source>
        <dbReference type="SMART" id="SM00478"/>
    </source>
</evidence>
<evidence type="ECO:0000256" key="4">
    <source>
        <dbReference type="ARBA" id="ARBA00022801"/>
    </source>
</evidence>
<evidence type="ECO:0000256" key="1">
    <source>
        <dbReference type="ARBA" id="ARBA00022485"/>
    </source>
</evidence>
<dbReference type="GO" id="GO:0140078">
    <property type="term" value="F:class I DNA-(apurinic or apyrimidinic site) endonuclease activity"/>
    <property type="evidence" value="ECO:0007669"/>
    <property type="project" value="UniProtKB-EC"/>
</dbReference>
<evidence type="ECO:0000313" key="10">
    <source>
        <dbReference type="EMBL" id="MFN2977357.1"/>
    </source>
</evidence>
<dbReference type="InterPro" id="IPR023170">
    <property type="entry name" value="HhH_base_excis_C"/>
</dbReference>
<proteinExistence type="predicted"/>
<evidence type="ECO:0000313" key="11">
    <source>
        <dbReference type="Proteomes" id="UP001634747"/>
    </source>
</evidence>
<dbReference type="Proteomes" id="UP001634747">
    <property type="component" value="Unassembled WGS sequence"/>
</dbReference>
<keyword evidence="10" id="KW-0255">Endonuclease</keyword>
<dbReference type="EC" id="4.2.99.18" evidence="10"/>
<dbReference type="SUPFAM" id="SSF48150">
    <property type="entry name" value="DNA-glycosylase"/>
    <property type="match status" value="1"/>
</dbReference>
<evidence type="ECO:0000256" key="3">
    <source>
        <dbReference type="ARBA" id="ARBA00022763"/>
    </source>
</evidence>
<dbReference type="Gene3D" id="1.10.340.30">
    <property type="entry name" value="Hypothetical protein, domain 2"/>
    <property type="match status" value="1"/>
</dbReference>
<accession>A0ABW9KP63</accession>
<keyword evidence="10" id="KW-0456">Lyase</keyword>
<keyword evidence="1" id="KW-0004">4Fe-4S</keyword>
<name>A0ABW9KP63_9BACT</name>
<keyword evidence="6" id="KW-0411">Iron-sulfur</keyword>
<keyword evidence="3" id="KW-0227">DNA damage</keyword>
<dbReference type="RefSeq" id="WP_263414476.1">
    <property type="nucleotide sequence ID" value="NZ_BAABBH010000001.1"/>
</dbReference>
<keyword evidence="11" id="KW-1185">Reference proteome</keyword>
<evidence type="ECO:0000256" key="6">
    <source>
        <dbReference type="ARBA" id="ARBA00023014"/>
    </source>
</evidence>
<dbReference type="PANTHER" id="PTHR10359">
    <property type="entry name" value="A/G-SPECIFIC ADENINE GLYCOSYLASE/ENDONUCLEASE III"/>
    <property type="match status" value="1"/>
</dbReference>
<sequence length="277" mass="31034">MARLQPAPNSLFGDATGPHSEAPGWTAHDLQEQRRLVAMHQSLLNACGTPPQREVWDPLTQLIYSLCSSRTKTPESHALLRALRERYDGWPTGPNSWDEVGWERLRDAPVTEIEETIHMATFADRKAPQLKATLEQITARTGALSLLFLANYRTAKIRTWLEQFPGIGSQVSAAVVNFSSLRRPVISVDGHHQRVSVRMGFAPERSTPRQVEDALMRIVPSDWQAVTMDDHHQLVKLLGQTRCTPNQPACFACPLVELCPTGSSKIRHYPAVLQSKY</sequence>
<dbReference type="Gene3D" id="1.10.1670.10">
    <property type="entry name" value="Helix-hairpin-Helix base-excision DNA repair enzymes (C-terminal)"/>
    <property type="match status" value="1"/>
</dbReference>
<dbReference type="CDD" id="cd00056">
    <property type="entry name" value="ENDO3c"/>
    <property type="match status" value="1"/>
</dbReference>
<dbReference type="EMBL" id="JBJYXY010000001">
    <property type="protein sequence ID" value="MFN2977357.1"/>
    <property type="molecule type" value="Genomic_DNA"/>
</dbReference>
<keyword evidence="2" id="KW-0479">Metal-binding</keyword>